<name>A0A0E9UHD6_ANGAN</name>
<dbReference type="EMBL" id="GBXM01043426">
    <property type="protein sequence ID" value="JAH65151.1"/>
    <property type="molecule type" value="Transcribed_RNA"/>
</dbReference>
<reference evidence="1" key="2">
    <citation type="journal article" date="2015" name="Fish Shellfish Immunol.">
        <title>Early steps in the European eel (Anguilla anguilla)-Vibrio vulnificus interaction in the gills: Role of the RtxA13 toxin.</title>
        <authorList>
            <person name="Callol A."/>
            <person name="Pajuelo D."/>
            <person name="Ebbesson L."/>
            <person name="Teles M."/>
            <person name="MacKenzie S."/>
            <person name="Amaro C."/>
        </authorList>
    </citation>
    <scope>NUCLEOTIDE SEQUENCE</scope>
</reference>
<organism evidence="1">
    <name type="scientific">Anguilla anguilla</name>
    <name type="common">European freshwater eel</name>
    <name type="synonym">Muraena anguilla</name>
    <dbReference type="NCBI Taxonomy" id="7936"/>
    <lineage>
        <taxon>Eukaryota</taxon>
        <taxon>Metazoa</taxon>
        <taxon>Chordata</taxon>
        <taxon>Craniata</taxon>
        <taxon>Vertebrata</taxon>
        <taxon>Euteleostomi</taxon>
        <taxon>Actinopterygii</taxon>
        <taxon>Neopterygii</taxon>
        <taxon>Teleostei</taxon>
        <taxon>Anguilliformes</taxon>
        <taxon>Anguillidae</taxon>
        <taxon>Anguilla</taxon>
    </lineage>
</organism>
<accession>A0A0E9UHD6</accession>
<evidence type="ECO:0000313" key="1">
    <source>
        <dbReference type="EMBL" id="JAH65151.1"/>
    </source>
</evidence>
<reference evidence="1" key="1">
    <citation type="submission" date="2014-11" db="EMBL/GenBank/DDBJ databases">
        <authorList>
            <person name="Amaro Gonzalez C."/>
        </authorList>
    </citation>
    <scope>NUCLEOTIDE SEQUENCE</scope>
</reference>
<protein>
    <submittedName>
        <fullName evidence="1">Uncharacterized protein</fullName>
    </submittedName>
</protein>
<sequence length="20" mass="2227">MLTANGASAFLQWSWPFLSV</sequence>
<dbReference type="AlphaFoldDB" id="A0A0E9UHD6"/>
<proteinExistence type="predicted"/>